<organism evidence="2 3">
    <name type="scientific">Molossus molossus</name>
    <name type="common">Pallas' mastiff bat</name>
    <name type="synonym">Vespertilio molossus</name>
    <dbReference type="NCBI Taxonomy" id="27622"/>
    <lineage>
        <taxon>Eukaryota</taxon>
        <taxon>Metazoa</taxon>
        <taxon>Chordata</taxon>
        <taxon>Craniata</taxon>
        <taxon>Vertebrata</taxon>
        <taxon>Euteleostomi</taxon>
        <taxon>Mammalia</taxon>
        <taxon>Eutheria</taxon>
        <taxon>Laurasiatheria</taxon>
        <taxon>Chiroptera</taxon>
        <taxon>Yangochiroptera</taxon>
        <taxon>Molossidae</taxon>
        <taxon>Molossus</taxon>
    </lineage>
</organism>
<comment type="caution">
    <text evidence="2">The sequence shown here is derived from an EMBL/GenBank/DDBJ whole genome shotgun (WGS) entry which is preliminary data.</text>
</comment>
<evidence type="ECO:0000313" key="2">
    <source>
        <dbReference type="EMBL" id="KAF6413615.1"/>
    </source>
</evidence>
<evidence type="ECO:0000256" key="1">
    <source>
        <dbReference type="SAM" id="MobiDB-lite"/>
    </source>
</evidence>
<reference evidence="2 3" key="1">
    <citation type="journal article" date="2020" name="Nature">
        <title>Six reference-quality genomes reveal evolution of bat adaptations.</title>
        <authorList>
            <person name="Jebb D."/>
            <person name="Huang Z."/>
            <person name="Pippel M."/>
            <person name="Hughes G.M."/>
            <person name="Lavrichenko K."/>
            <person name="Devanna P."/>
            <person name="Winkler S."/>
            <person name="Jermiin L.S."/>
            <person name="Skirmuntt E.C."/>
            <person name="Katzourakis A."/>
            <person name="Burkitt-Gray L."/>
            <person name="Ray D.A."/>
            <person name="Sullivan K.A.M."/>
            <person name="Roscito J.G."/>
            <person name="Kirilenko B.M."/>
            <person name="Davalos L.M."/>
            <person name="Corthals A.P."/>
            <person name="Power M.L."/>
            <person name="Jones G."/>
            <person name="Ransome R.D."/>
            <person name="Dechmann D.K.N."/>
            <person name="Locatelli A.G."/>
            <person name="Puechmaille S.J."/>
            <person name="Fedrigo O."/>
            <person name="Jarvis E.D."/>
            <person name="Hiller M."/>
            <person name="Vernes S.C."/>
            <person name="Myers E.W."/>
            <person name="Teeling E.C."/>
        </authorList>
    </citation>
    <scope>NUCLEOTIDE SEQUENCE [LARGE SCALE GENOMIC DNA]</scope>
    <source>
        <strain evidence="2">MMolMol1</strain>
        <tissue evidence="2">Muscle</tissue>
    </source>
</reference>
<gene>
    <name evidence="2" type="ORF">HJG59_009791</name>
</gene>
<sequence length="138" mass="14557">MFPSGLNSCFVTRLSLRAFRQSVASAGRSASAARCRRFSGPRFPPSLQSMGTRGDPSAPAVRGTLWGPGQGPVAVGAEQEVQPLGSDSLVVTFPPRSGLCQAEECSGRGGVDSPAHRMWVQKCPGLQWLPFCTVAPPE</sequence>
<dbReference type="Proteomes" id="UP000550707">
    <property type="component" value="Unassembled WGS sequence"/>
</dbReference>
<dbReference type="InParanoid" id="A0A7J8CRY5"/>
<protein>
    <submittedName>
        <fullName evidence="2">Uncharacterized protein</fullName>
    </submittedName>
</protein>
<name>A0A7J8CRY5_MOLMO</name>
<evidence type="ECO:0000313" key="3">
    <source>
        <dbReference type="Proteomes" id="UP000550707"/>
    </source>
</evidence>
<dbReference type="AlphaFoldDB" id="A0A7J8CRY5"/>
<feature type="region of interest" description="Disordered" evidence="1">
    <location>
        <begin position="40"/>
        <end position="73"/>
    </location>
</feature>
<keyword evidence="3" id="KW-1185">Reference proteome</keyword>
<proteinExistence type="predicted"/>
<accession>A0A7J8CRY5</accession>
<dbReference type="EMBL" id="JACASF010000020">
    <property type="protein sequence ID" value="KAF6413615.1"/>
    <property type="molecule type" value="Genomic_DNA"/>
</dbReference>